<keyword evidence="2" id="KW-1133">Transmembrane helix</keyword>
<keyword evidence="2" id="KW-0812">Transmembrane</keyword>
<feature type="transmembrane region" description="Helical" evidence="2">
    <location>
        <begin position="57"/>
        <end position="74"/>
    </location>
</feature>
<evidence type="ECO:0000313" key="4">
    <source>
        <dbReference type="Proteomes" id="UP000054408"/>
    </source>
</evidence>
<dbReference type="Proteomes" id="UP000054408">
    <property type="component" value="Unassembled WGS sequence"/>
</dbReference>
<keyword evidence="4" id="KW-1185">Reference proteome</keyword>
<dbReference type="AlphaFoldDB" id="A0A0L0DDV7"/>
<gene>
    <name evidence="3" type="ORF">AMSG_00647</name>
</gene>
<evidence type="ECO:0000256" key="2">
    <source>
        <dbReference type="SAM" id="Phobius"/>
    </source>
</evidence>
<dbReference type="RefSeq" id="XP_013762380.1">
    <property type="nucleotide sequence ID" value="XM_013906926.1"/>
</dbReference>
<reference evidence="3 4" key="1">
    <citation type="submission" date="2010-05" db="EMBL/GenBank/DDBJ databases">
        <title>The Genome Sequence of Thecamonas trahens ATCC 50062.</title>
        <authorList>
            <consortium name="The Broad Institute Genome Sequencing Platform"/>
            <person name="Russ C."/>
            <person name="Cuomo C."/>
            <person name="Shea T."/>
            <person name="Young S.K."/>
            <person name="Zeng Q."/>
            <person name="Koehrsen M."/>
            <person name="Haas B."/>
            <person name="Borodovsky M."/>
            <person name="Guigo R."/>
            <person name="Alvarado L."/>
            <person name="Berlin A."/>
            <person name="Bochicchio J."/>
            <person name="Borenstein D."/>
            <person name="Chapman S."/>
            <person name="Chen Z."/>
            <person name="Freedman E."/>
            <person name="Gellesch M."/>
            <person name="Goldberg J."/>
            <person name="Griggs A."/>
            <person name="Gujja S."/>
            <person name="Heilman E."/>
            <person name="Heiman D."/>
            <person name="Hepburn T."/>
            <person name="Howarth C."/>
            <person name="Jen D."/>
            <person name="Larson L."/>
            <person name="Mehta T."/>
            <person name="Park D."/>
            <person name="Pearson M."/>
            <person name="Roberts A."/>
            <person name="Saif S."/>
            <person name="Shenoy N."/>
            <person name="Sisk P."/>
            <person name="Stolte C."/>
            <person name="Sykes S."/>
            <person name="Thomson T."/>
            <person name="Walk T."/>
            <person name="White J."/>
            <person name="Yandava C."/>
            <person name="Burger G."/>
            <person name="Gray M.W."/>
            <person name="Holland P.W.H."/>
            <person name="King N."/>
            <person name="Lang F.B.F."/>
            <person name="Roger A.J."/>
            <person name="Ruiz-Trillo I."/>
            <person name="Lander E."/>
            <person name="Nusbaum C."/>
        </authorList>
    </citation>
    <scope>NUCLEOTIDE SEQUENCE [LARGE SCALE GENOMIC DNA]</scope>
    <source>
        <strain evidence="3 4">ATCC 50062</strain>
    </source>
</reference>
<proteinExistence type="predicted"/>
<organism evidence="3 4">
    <name type="scientific">Thecamonas trahens ATCC 50062</name>
    <dbReference type="NCBI Taxonomy" id="461836"/>
    <lineage>
        <taxon>Eukaryota</taxon>
        <taxon>Apusozoa</taxon>
        <taxon>Apusomonadida</taxon>
        <taxon>Apusomonadidae</taxon>
        <taxon>Thecamonas</taxon>
    </lineage>
</organism>
<dbReference type="GeneID" id="25560442"/>
<keyword evidence="2" id="KW-0472">Membrane</keyword>
<evidence type="ECO:0000313" key="3">
    <source>
        <dbReference type="EMBL" id="KNC50484.1"/>
    </source>
</evidence>
<sequence length="80" mass="8609">MASGDGVERAGASSASEEQEVLKVHPEYIVRVYMVVLVVTGVLLAMDVGGLVEGVEGWWIVGAPFMPALAWVWWSHGLIV</sequence>
<protein>
    <submittedName>
        <fullName evidence="3">Uncharacterized protein</fullName>
    </submittedName>
</protein>
<evidence type="ECO:0000256" key="1">
    <source>
        <dbReference type="SAM" id="MobiDB-lite"/>
    </source>
</evidence>
<dbReference type="EMBL" id="GL349435">
    <property type="protein sequence ID" value="KNC50484.1"/>
    <property type="molecule type" value="Genomic_DNA"/>
</dbReference>
<accession>A0A0L0DDV7</accession>
<name>A0A0L0DDV7_THETB</name>
<feature type="region of interest" description="Disordered" evidence="1">
    <location>
        <begin position="1"/>
        <end position="20"/>
    </location>
</feature>
<feature type="transmembrane region" description="Helical" evidence="2">
    <location>
        <begin position="28"/>
        <end position="45"/>
    </location>
</feature>